<evidence type="ECO:0000256" key="5">
    <source>
        <dbReference type="ARBA" id="ARBA00023211"/>
    </source>
</evidence>
<accession>A0A7W6JB27</accession>
<sequence>MSILHPDLLTADAEGALPVRVVAKDAALEGTEAAWARANDFTGKAGQLLLLPGPDGAVAGALFGAGDAFDPMSARGLTARLPEGLWRLEGVSADDAGRAALAFALGAYRFDRYKARPAAAARMAVPGGEVAPLLNIAAACALTREMVDTPAADMGPLQIETIAREIASASSASIAVTTGDALLEDNYPSVHAVGRAAAPHRAPRVIEIGWKLDRTDLPLVALVGKGVVFDTGGLDLKPAAGMRNMKKDMGGAAHALGLGRLVMQADLPVRLVVLVAAVENAVSGDAFRPGDILSTRKGLTIEVGNTDAEGRLVLADVLTRAEEHAPDLTLDFATLTGAARMALGPELPPLYTDDEGLAADMLDAARAVGDPLWRMPLWPGYRPALEAEIADLRNDPAAWAQAGSVTAALFLQRFAPATGAWAHMDIFAWNPRGRPGWPEGGEAQGLRASFEMLTRRFAKK</sequence>
<dbReference type="EC" id="3.4.11.1" evidence="7"/>
<evidence type="ECO:0000256" key="3">
    <source>
        <dbReference type="ARBA" id="ARBA00022670"/>
    </source>
</evidence>
<proteinExistence type="inferred from homology"/>
<evidence type="ECO:0000256" key="2">
    <source>
        <dbReference type="ARBA" id="ARBA00022438"/>
    </source>
</evidence>
<name>A0A7W6JB27_9CAUL</name>
<reference evidence="7 8" key="1">
    <citation type="submission" date="2020-08" db="EMBL/GenBank/DDBJ databases">
        <title>Genomic Encyclopedia of Type Strains, Phase IV (KMG-IV): sequencing the most valuable type-strain genomes for metagenomic binning, comparative biology and taxonomic classification.</title>
        <authorList>
            <person name="Goeker M."/>
        </authorList>
    </citation>
    <scope>NUCLEOTIDE SEQUENCE [LARGE SCALE GENOMIC DNA]</scope>
    <source>
        <strain evidence="7 8">DSM 23960</strain>
    </source>
</reference>
<dbReference type="GO" id="GO:0006508">
    <property type="term" value="P:proteolysis"/>
    <property type="evidence" value="ECO:0007669"/>
    <property type="project" value="UniProtKB-KW"/>
</dbReference>
<dbReference type="GO" id="GO:0030145">
    <property type="term" value="F:manganese ion binding"/>
    <property type="evidence" value="ECO:0007669"/>
    <property type="project" value="InterPro"/>
</dbReference>
<comment type="caution">
    <text evidence="7">The sequence shown here is derived from an EMBL/GenBank/DDBJ whole genome shotgun (WGS) entry which is preliminary data.</text>
</comment>
<feature type="domain" description="Cytosol aminopeptidase" evidence="6">
    <location>
        <begin position="305"/>
        <end position="312"/>
    </location>
</feature>
<keyword evidence="5" id="KW-0464">Manganese</keyword>
<dbReference type="Pfam" id="PF21337">
    <property type="entry name" value="Peptidase_M17_N_1"/>
    <property type="match status" value="1"/>
</dbReference>
<protein>
    <submittedName>
        <fullName evidence="7">Leucyl aminopeptidase</fullName>
        <ecNumber evidence="7">3.4.11.1</ecNumber>
    </submittedName>
</protein>
<dbReference type="SUPFAM" id="SSF53187">
    <property type="entry name" value="Zn-dependent exopeptidases"/>
    <property type="match status" value="1"/>
</dbReference>
<dbReference type="RefSeq" id="WP_183202925.1">
    <property type="nucleotide sequence ID" value="NZ_BAAAER010000004.1"/>
</dbReference>
<keyword evidence="8" id="KW-1185">Reference proteome</keyword>
<evidence type="ECO:0000313" key="8">
    <source>
        <dbReference type="Proteomes" id="UP000529946"/>
    </source>
</evidence>
<dbReference type="Pfam" id="PF00883">
    <property type="entry name" value="Peptidase_M17"/>
    <property type="match status" value="1"/>
</dbReference>
<keyword evidence="3" id="KW-0645">Protease</keyword>
<dbReference type="Gene3D" id="3.40.220.10">
    <property type="entry name" value="Leucine Aminopeptidase, subunit E, domain 1"/>
    <property type="match status" value="1"/>
</dbReference>
<dbReference type="PRINTS" id="PR00481">
    <property type="entry name" value="LAMNOPPTDASE"/>
</dbReference>
<dbReference type="PANTHER" id="PTHR11963">
    <property type="entry name" value="LEUCINE AMINOPEPTIDASE-RELATED"/>
    <property type="match status" value="1"/>
</dbReference>
<dbReference type="SUPFAM" id="SSF52949">
    <property type="entry name" value="Macro domain-like"/>
    <property type="match status" value="1"/>
</dbReference>
<dbReference type="GO" id="GO:0005737">
    <property type="term" value="C:cytoplasm"/>
    <property type="evidence" value="ECO:0007669"/>
    <property type="project" value="InterPro"/>
</dbReference>
<evidence type="ECO:0000313" key="7">
    <source>
        <dbReference type="EMBL" id="MBB4081846.1"/>
    </source>
</evidence>
<dbReference type="PANTHER" id="PTHR11963:SF20">
    <property type="entry name" value="PEPTIDASE B"/>
    <property type="match status" value="1"/>
</dbReference>
<dbReference type="CDD" id="cd00433">
    <property type="entry name" value="Peptidase_M17"/>
    <property type="match status" value="1"/>
</dbReference>
<dbReference type="InterPro" id="IPR043472">
    <property type="entry name" value="Macro_dom-like"/>
</dbReference>
<comment type="similarity">
    <text evidence="1">Belongs to the peptidase M17 family.</text>
</comment>
<dbReference type="InterPro" id="IPR000819">
    <property type="entry name" value="Peptidase_M17_C"/>
</dbReference>
<keyword evidence="4 7" id="KW-0378">Hydrolase</keyword>
<gene>
    <name evidence="7" type="ORF">GGR12_000685</name>
</gene>
<dbReference type="EMBL" id="JACIDM010000001">
    <property type="protein sequence ID" value="MBB4081846.1"/>
    <property type="molecule type" value="Genomic_DNA"/>
</dbReference>
<dbReference type="GO" id="GO:0070006">
    <property type="term" value="F:metalloaminopeptidase activity"/>
    <property type="evidence" value="ECO:0007669"/>
    <property type="project" value="InterPro"/>
</dbReference>
<evidence type="ECO:0000259" key="6">
    <source>
        <dbReference type="PROSITE" id="PS00631"/>
    </source>
</evidence>
<dbReference type="PROSITE" id="PS00631">
    <property type="entry name" value="CYTOSOL_AP"/>
    <property type="match status" value="1"/>
</dbReference>
<evidence type="ECO:0000256" key="4">
    <source>
        <dbReference type="ARBA" id="ARBA00022801"/>
    </source>
</evidence>
<keyword evidence="2 7" id="KW-0031">Aminopeptidase</keyword>
<organism evidence="7 8">
    <name type="scientific">Brevundimonas lenta</name>
    <dbReference type="NCBI Taxonomy" id="424796"/>
    <lineage>
        <taxon>Bacteria</taxon>
        <taxon>Pseudomonadati</taxon>
        <taxon>Pseudomonadota</taxon>
        <taxon>Alphaproteobacteria</taxon>
        <taxon>Caulobacterales</taxon>
        <taxon>Caulobacteraceae</taxon>
        <taxon>Brevundimonas</taxon>
    </lineage>
</organism>
<dbReference type="InterPro" id="IPR048816">
    <property type="entry name" value="Peptidase_M17_N_1"/>
</dbReference>
<dbReference type="AlphaFoldDB" id="A0A7W6JB27"/>
<evidence type="ECO:0000256" key="1">
    <source>
        <dbReference type="ARBA" id="ARBA00009528"/>
    </source>
</evidence>
<dbReference type="Gene3D" id="3.40.630.10">
    <property type="entry name" value="Zn peptidases"/>
    <property type="match status" value="1"/>
</dbReference>
<dbReference type="InterPro" id="IPR011356">
    <property type="entry name" value="Leucine_aapep/pepB"/>
</dbReference>
<dbReference type="Proteomes" id="UP000529946">
    <property type="component" value="Unassembled WGS sequence"/>
</dbReference>